<dbReference type="PANTHER" id="PTHR48078">
    <property type="entry name" value="THREONINE DEHYDRATASE, MITOCHONDRIAL-RELATED"/>
    <property type="match status" value="1"/>
</dbReference>
<dbReference type="GO" id="GO:0006567">
    <property type="term" value="P:L-threonine catabolic process"/>
    <property type="evidence" value="ECO:0007669"/>
    <property type="project" value="TreeGrafter"/>
</dbReference>
<dbReference type="GO" id="GO:0009088">
    <property type="term" value="P:threonine biosynthetic process"/>
    <property type="evidence" value="ECO:0007669"/>
    <property type="project" value="UniProtKB-UniRule"/>
</dbReference>
<feature type="modified residue" description="N6-(pyridoxal phosphate)lysine" evidence="13">
    <location>
        <position position="34"/>
    </location>
</feature>
<keyword evidence="6" id="KW-0028">Amino-acid biosynthesis</keyword>
<evidence type="ECO:0000256" key="12">
    <source>
        <dbReference type="PIRSR" id="PIRSR038945-1"/>
    </source>
</evidence>
<dbReference type="CDD" id="cd01563">
    <property type="entry name" value="Thr-synth_1"/>
    <property type="match status" value="1"/>
</dbReference>
<accession>A0A348B3B9</accession>
<gene>
    <name evidence="16" type="ORF">GCM10007116_11450</name>
    <name evidence="15" type="ORF">HS1genome_1060</name>
</gene>
<dbReference type="GO" id="GO:0004794">
    <property type="term" value="F:threonine deaminase activity"/>
    <property type="evidence" value="ECO:0007669"/>
    <property type="project" value="TreeGrafter"/>
</dbReference>
<dbReference type="GO" id="GO:0009097">
    <property type="term" value="P:isoleucine biosynthetic process"/>
    <property type="evidence" value="ECO:0007669"/>
    <property type="project" value="TreeGrafter"/>
</dbReference>
<feature type="binding site" evidence="12">
    <location>
        <begin position="160"/>
        <end position="164"/>
    </location>
    <ligand>
        <name>pyridoxal 5'-phosphate</name>
        <dbReference type="ChEBI" id="CHEBI:597326"/>
    </ligand>
</feature>
<evidence type="ECO:0000256" key="10">
    <source>
        <dbReference type="ARBA" id="ARBA00049144"/>
    </source>
</evidence>
<dbReference type="InterPro" id="IPR004450">
    <property type="entry name" value="Thr_synthase-like"/>
</dbReference>
<evidence type="ECO:0000256" key="13">
    <source>
        <dbReference type="PIRSR" id="PIRSR038945-2"/>
    </source>
</evidence>
<reference evidence="16" key="1">
    <citation type="journal article" date="2014" name="Int. J. Syst. Evol. Microbiol.">
        <title>Complete genome sequence of Corynebacterium casei LMG S-19264T (=DSM 44701T), isolated from a smear-ripened cheese.</title>
        <authorList>
            <consortium name="US DOE Joint Genome Institute (JGI-PGF)"/>
            <person name="Walter F."/>
            <person name="Albersmeier A."/>
            <person name="Kalinowski J."/>
            <person name="Ruckert C."/>
        </authorList>
    </citation>
    <scope>NUCLEOTIDE SEQUENCE</scope>
    <source>
        <strain evidence="16">JCM 31740</strain>
    </source>
</reference>
<feature type="domain" description="Tryptophan synthase beta chain-like PALP" evidence="14">
    <location>
        <begin position="2"/>
        <end position="299"/>
    </location>
</feature>
<feature type="binding site" evidence="12">
    <location>
        <position position="60"/>
    </location>
    <ligand>
        <name>pyridoxal 5'-phosphate</name>
        <dbReference type="ChEBI" id="CHEBI:597326"/>
    </ligand>
</feature>
<dbReference type="PROSITE" id="PS00165">
    <property type="entry name" value="DEHYDRATASE_SER_THR"/>
    <property type="match status" value="1"/>
</dbReference>
<keyword evidence="8 12" id="KW-0663">Pyridoxal phosphate</keyword>
<dbReference type="GO" id="GO:0006565">
    <property type="term" value="P:L-serine catabolic process"/>
    <property type="evidence" value="ECO:0007669"/>
    <property type="project" value="TreeGrafter"/>
</dbReference>
<dbReference type="PANTHER" id="PTHR48078:SF6">
    <property type="entry name" value="L-THREONINE DEHYDRATASE CATABOLIC TDCB"/>
    <property type="match status" value="1"/>
</dbReference>
<dbReference type="SUPFAM" id="SSF53686">
    <property type="entry name" value="Tryptophan synthase beta subunit-like PLP-dependent enzymes"/>
    <property type="match status" value="1"/>
</dbReference>
<dbReference type="PIRSF" id="PIRSF038945">
    <property type="entry name" value="Thr_synthase"/>
    <property type="match status" value="1"/>
</dbReference>
<comment type="pathway">
    <text evidence="2">Amino-acid biosynthesis; L-threonine biosynthesis; L-threonine from L-aspartate: step 5/5.</text>
</comment>
<sequence>MSLEEGNTPLIKTSTFGGNFLAKFEGANPTGSFKDRGMSVAVSNASNLGYRAVMAASTGNTAASAAAYAARAGMRSFIILPKGKIALGKLAQSVLYGAEVIEVEGNFDEGLEAVLNVHKTNGTVYPLNSFNPWRLEGQKTLAFEVVESVGVPDTVVVPVGNAGNIYAIWKGFVELTQVGLTERVPRMIGVQAEGASPIARAVLEGREIPEFTESPETIASAIRIGKPVNWPRAMRAIRESNGTAVVVTDEEILLAQTEMARREGLGVEPASAATLAGYVKLLKLGVVSKEELVVGVFTGHSLKDPDSMMRAGTRRFLVPPSEVLKLVEGELRVGR</sequence>
<keyword evidence="7" id="KW-0791">Threonine biosynthesis</keyword>
<evidence type="ECO:0000256" key="1">
    <source>
        <dbReference type="ARBA" id="ARBA00001933"/>
    </source>
</evidence>
<reference evidence="17" key="2">
    <citation type="submission" date="2018-04" db="EMBL/GenBank/DDBJ databases">
        <title>Complete genome sequence of Sulfodiicoccus acidiphilus strain HS-1.</title>
        <authorList>
            <person name="Sakai H.D."/>
            <person name="Kurosawa N."/>
        </authorList>
    </citation>
    <scope>NUCLEOTIDE SEQUENCE [LARGE SCALE GENOMIC DNA]</scope>
    <source>
        <strain evidence="17">HS-1</strain>
    </source>
</reference>
<dbReference type="FunFam" id="3.40.50.1100:FF:000014">
    <property type="entry name" value="Threonine synthase"/>
    <property type="match status" value="1"/>
</dbReference>
<proteinExistence type="inferred from homology"/>
<organism evidence="15 17">
    <name type="scientific">Sulfodiicoccus acidiphilus</name>
    <dbReference type="NCBI Taxonomy" id="1670455"/>
    <lineage>
        <taxon>Archaea</taxon>
        <taxon>Thermoproteota</taxon>
        <taxon>Thermoprotei</taxon>
        <taxon>Sulfolobales</taxon>
        <taxon>Sulfolobaceae</taxon>
        <taxon>Sulfodiicoccus</taxon>
    </lineage>
</organism>
<dbReference type="GO" id="GO:0030170">
    <property type="term" value="F:pyridoxal phosphate binding"/>
    <property type="evidence" value="ECO:0007669"/>
    <property type="project" value="InterPro"/>
</dbReference>
<evidence type="ECO:0000256" key="6">
    <source>
        <dbReference type="ARBA" id="ARBA00022605"/>
    </source>
</evidence>
<comment type="cofactor">
    <cofactor evidence="1 12">
        <name>pyridoxal 5'-phosphate</name>
        <dbReference type="ChEBI" id="CHEBI:597326"/>
    </cofactor>
</comment>
<evidence type="ECO:0000313" key="17">
    <source>
        <dbReference type="Proteomes" id="UP000276741"/>
    </source>
</evidence>
<evidence type="ECO:0000256" key="7">
    <source>
        <dbReference type="ARBA" id="ARBA00022697"/>
    </source>
</evidence>
<dbReference type="Proteomes" id="UP000276741">
    <property type="component" value="Chromosome"/>
</dbReference>
<reference evidence="16" key="4">
    <citation type="submission" date="2020-09" db="EMBL/GenBank/DDBJ databases">
        <authorList>
            <person name="Sun Q."/>
            <person name="Ohkuma M."/>
        </authorList>
    </citation>
    <scope>NUCLEOTIDE SEQUENCE</scope>
    <source>
        <strain evidence="16">JCM 31740</strain>
    </source>
</reference>
<dbReference type="EC" id="4.2.3.1" evidence="4 11"/>
<dbReference type="EMBL" id="AP018553">
    <property type="protein sequence ID" value="BBD72671.1"/>
    <property type="molecule type" value="Genomic_DNA"/>
</dbReference>
<dbReference type="GO" id="GO:0003941">
    <property type="term" value="F:L-serine ammonia-lyase activity"/>
    <property type="evidence" value="ECO:0007669"/>
    <property type="project" value="TreeGrafter"/>
</dbReference>
<keyword evidence="9" id="KW-0456">Lyase</keyword>
<dbReference type="Proteomes" id="UP000616143">
    <property type="component" value="Unassembled WGS sequence"/>
</dbReference>
<evidence type="ECO:0000313" key="15">
    <source>
        <dbReference type="EMBL" id="BBD72671.1"/>
    </source>
</evidence>
<dbReference type="Pfam" id="PF00291">
    <property type="entry name" value="PALP"/>
    <property type="match status" value="1"/>
</dbReference>
<dbReference type="Gene3D" id="3.40.50.1100">
    <property type="match status" value="2"/>
</dbReference>
<evidence type="ECO:0000256" key="4">
    <source>
        <dbReference type="ARBA" id="ARBA00013028"/>
    </source>
</evidence>
<evidence type="ECO:0000256" key="5">
    <source>
        <dbReference type="ARBA" id="ARBA00018679"/>
    </source>
</evidence>
<dbReference type="KEGG" id="sacd:HS1genome_1060"/>
<dbReference type="UniPathway" id="UPA00050">
    <property type="reaction ID" value="UER00065"/>
</dbReference>
<dbReference type="InterPro" id="IPR026260">
    <property type="entry name" value="Thr_Synthase_bac/arc"/>
</dbReference>
<comment type="similarity">
    <text evidence="3">Belongs to the threonine synthase family.</text>
</comment>
<evidence type="ECO:0000259" key="14">
    <source>
        <dbReference type="Pfam" id="PF00291"/>
    </source>
</evidence>
<dbReference type="InterPro" id="IPR001926">
    <property type="entry name" value="TrpB-like_PALP"/>
</dbReference>
<comment type="catalytic activity">
    <reaction evidence="10">
        <text>O-phospho-L-homoserine + H2O = L-threonine + phosphate</text>
        <dbReference type="Rhea" id="RHEA:10840"/>
        <dbReference type="ChEBI" id="CHEBI:15377"/>
        <dbReference type="ChEBI" id="CHEBI:43474"/>
        <dbReference type="ChEBI" id="CHEBI:57590"/>
        <dbReference type="ChEBI" id="CHEBI:57926"/>
        <dbReference type="EC" id="4.2.3.1"/>
    </reaction>
</comment>
<dbReference type="InterPro" id="IPR000634">
    <property type="entry name" value="Ser/Thr_deHydtase_PyrdxlP-BS"/>
</dbReference>
<evidence type="ECO:0000256" key="3">
    <source>
        <dbReference type="ARBA" id="ARBA00005517"/>
    </source>
</evidence>
<dbReference type="InterPro" id="IPR036052">
    <property type="entry name" value="TrpB-like_PALP_sf"/>
</dbReference>
<evidence type="ECO:0000313" key="16">
    <source>
        <dbReference type="EMBL" id="GGT95583.1"/>
    </source>
</evidence>
<dbReference type="EMBL" id="BMQS01000009">
    <property type="protein sequence ID" value="GGT95583.1"/>
    <property type="molecule type" value="Genomic_DNA"/>
</dbReference>
<dbReference type="InterPro" id="IPR050147">
    <property type="entry name" value="Ser/Thr_Dehydratase"/>
</dbReference>
<dbReference type="GO" id="GO:0004795">
    <property type="term" value="F:threonine synthase activity"/>
    <property type="evidence" value="ECO:0007669"/>
    <property type="project" value="UniProtKB-UniRule"/>
</dbReference>
<reference evidence="15" key="3">
    <citation type="journal article" date="2019" name="BMC Res. Notes">
        <title>Complete genome sequence of the Sulfodiicoccus acidiphilus strain HS-1T, the first crenarchaeon that lacks polB3, isolated from an acidic hot spring in Ohwaku-dani, Hakone, Japan.</title>
        <authorList>
            <person name="Sakai H.D."/>
            <person name="Kurosawa N."/>
        </authorList>
    </citation>
    <scope>NUCLEOTIDE SEQUENCE</scope>
    <source>
        <strain evidence="15">HS-1</strain>
    </source>
</reference>
<evidence type="ECO:0000256" key="8">
    <source>
        <dbReference type="ARBA" id="ARBA00022898"/>
    </source>
</evidence>
<evidence type="ECO:0000256" key="11">
    <source>
        <dbReference type="NCBIfam" id="TIGR00260"/>
    </source>
</evidence>
<feature type="binding site" evidence="12">
    <location>
        <position position="298"/>
    </location>
    <ligand>
        <name>pyridoxal 5'-phosphate</name>
        <dbReference type="ChEBI" id="CHEBI:597326"/>
    </ligand>
</feature>
<name>A0A348B3B9_9CREN</name>
<protein>
    <recommendedName>
        <fullName evidence="5 11">Threonine synthase</fullName>
        <ecNumber evidence="4 11">4.2.3.1</ecNumber>
    </recommendedName>
</protein>
<evidence type="ECO:0000256" key="9">
    <source>
        <dbReference type="ARBA" id="ARBA00023239"/>
    </source>
</evidence>
<evidence type="ECO:0000256" key="2">
    <source>
        <dbReference type="ARBA" id="ARBA00004979"/>
    </source>
</evidence>
<keyword evidence="17" id="KW-1185">Reference proteome</keyword>
<dbReference type="AlphaFoldDB" id="A0A348B3B9"/>
<dbReference type="NCBIfam" id="TIGR00260">
    <property type="entry name" value="thrC"/>
    <property type="match status" value="1"/>
</dbReference>